<comment type="similarity">
    <text evidence="1">Belongs to the UPF0065 (bug) family.</text>
</comment>
<dbReference type="PANTHER" id="PTHR42928:SF5">
    <property type="entry name" value="BLR1237 PROTEIN"/>
    <property type="match status" value="1"/>
</dbReference>
<dbReference type="PANTHER" id="PTHR42928">
    <property type="entry name" value="TRICARBOXYLATE-BINDING PROTEIN"/>
    <property type="match status" value="1"/>
</dbReference>
<evidence type="ECO:0008006" key="4">
    <source>
        <dbReference type="Google" id="ProtNLM"/>
    </source>
</evidence>
<sequence>MGISRQGILLGLTLTAATCVSGPAFGQSVAEFYHGKVLTLLVSADAGTPTDTFARQFARFYATHIPGHPIPVVQNVVGAGGMVAAASLQSSQPKDGTVVGFLQRNNLYTPLLEPDGSNFDPRQLTWLGSLDKVSYSLVAMTRTGVTTADDLFRKTLFIGATGFSSENRVLPAMLDQYAGSKLKIVSGYTGRSEVYLAMQRGEVDGWASTVDGLQEGEPARMLADGRMKVVLHLGWHSDPAFPNVPNLSSYITNPDAKALFNFFLAPFEAGRPIAVPKGVPQDRLDALRKAFAETVTDPEFTASMKASGFPIEAIDGKEVENIIDALYATPEAVLKQARKFHNR</sequence>
<organism evidence="2 3">
    <name type="scientific">Pantoea cypripedii</name>
    <name type="common">Pectobacterium cypripedii</name>
    <name type="synonym">Erwinia cypripedii</name>
    <dbReference type="NCBI Taxonomy" id="55209"/>
    <lineage>
        <taxon>Bacteria</taxon>
        <taxon>Pseudomonadati</taxon>
        <taxon>Pseudomonadota</taxon>
        <taxon>Gammaproteobacteria</taxon>
        <taxon>Enterobacterales</taxon>
        <taxon>Erwiniaceae</taxon>
        <taxon>Pantoea</taxon>
    </lineage>
</organism>
<dbReference type="RefSeq" id="WP_208719211.1">
    <property type="nucleotide sequence ID" value="NZ_CP024770.1"/>
</dbReference>
<keyword evidence="2" id="KW-0614">Plasmid</keyword>
<gene>
    <name evidence="2" type="ORF">CUN67_29735</name>
</gene>
<dbReference type="InterPro" id="IPR005064">
    <property type="entry name" value="BUG"/>
</dbReference>
<evidence type="ECO:0000313" key="2">
    <source>
        <dbReference type="EMBL" id="QGY33102.1"/>
    </source>
</evidence>
<dbReference type="EMBL" id="CP024770">
    <property type="protein sequence ID" value="QGY33102.1"/>
    <property type="molecule type" value="Genomic_DNA"/>
</dbReference>
<evidence type="ECO:0000313" key="3">
    <source>
        <dbReference type="Proteomes" id="UP000502005"/>
    </source>
</evidence>
<dbReference type="SUPFAM" id="SSF53850">
    <property type="entry name" value="Periplasmic binding protein-like II"/>
    <property type="match status" value="1"/>
</dbReference>
<proteinExistence type="inferred from homology"/>
<evidence type="ECO:0000256" key="1">
    <source>
        <dbReference type="ARBA" id="ARBA00006987"/>
    </source>
</evidence>
<dbReference type="Pfam" id="PF03401">
    <property type="entry name" value="TctC"/>
    <property type="match status" value="1"/>
</dbReference>
<name>A0A6B9G9C1_PANCY</name>
<dbReference type="Proteomes" id="UP000502005">
    <property type="component" value="Plasmid pNE1B"/>
</dbReference>
<dbReference type="Gene3D" id="3.40.190.150">
    <property type="entry name" value="Bordetella uptake gene, domain 1"/>
    <property type="match status" value="1"/>
</dbReference>
<geneLocation type="plasmid" evidence="3">
    <name>pne1b</name>
</geneLocation>
<reference evidence="2 3" key="1">
    <citation type="submission" date="2017-11" db="EMBL/GenBank/DDBJ databases">
        <title>Genome sequence of Pantoea cypripedii NE1.</title>
        <authorList>
            <person name="Nascimento F.X."/>
        </authorList>
    </citation>
    <scope>NUCLEOTIDE SEQUENCE [LARGE SCALE GENOMIC DNA]</scope>
    <source>
        <strain evidence="2 3">NE1</strain>
        <plasmid evidence="3">pne1b</plasmid>
    </source>
</reference>
<protein>
    <recommendedName>
        <fullName evidence="4">Tripartite tricarboxylate transporter substrate binding protein</fullName>
    </recommendedName>
</protein>
<dbReference type="Gene3D" id="3.40.190.10">
    <property type="entry name" value="Periplasmic binding protein-like II"/>
    <property type="match status" value="1"/>
</dbReference>
<accession>A0A6B9G9C1</accession>
<dbReference type="AlphaFoldDB" id="A0A6B9G9C1"/>
<dbReference type="InterPro" id="IPR042100">
    <property type="entry name" value="Bug_dom1"/>
</dbReference>